<dbReference type="PROSITE" id="PS51257">
    <property type="entry name" value="PROKAR_LIPOPROTEIN"/>
    <property type="match status" value="1"/>
</dbReference>
<accession>A0A5C3N9N0</accession>
<sequence length="82" mass="8940">MQYALRCTRLGSTLVPLWCYEHQVFPALTTSCRSVVQLTAVEAWGNCTAEPTDAGVLAMVSHVMLLPSAEVDEAYMVSGFQS</sequence>
<evidence type="ECO:0000313" key="2">
    <source>
        <dbReference type="Proteomes" id="UP000305948"/>
    </source>
</evidence>
<organism evidence="1 2">
    <name type="scientific">Heliocybe sulcata</name>
    <dbReference type="NCBI Taxonomy" id="5364"/>
    <lineage>
        <taxon>Eukaryota</taxon>
        <taxon>Fungi</taxon>
        <taxon>Dikarya</taxon>
        <taxon>Basidiomycota</taxon>
        <taxon>Agaricomycotina</taxon>
        <taxon>Agaricomycetes</taxon>
        <taxon>Gloeophyllales</taxon>
        <taxon>Gloeophyllaceae</taxon>
        <taxon>Heliocybe</taxon>
    </lineage>
</organism>
<dbReference type="AlphaFoldDB" id="A0A5C3N9N0"/>
<name>A0A5C3N9N0_9AGAM</name>
<keyword evidence="2" id="KW-1185">Reference proteome</keyword>
<proteinExistence type="predicted"/>
<dbReference type="Proteomes" id="UP000305948">
    <property type="component" value="Unassembled WGS sequence"/>
</dbReference>
<dbReference type="EMBL" id="ML213508">
    <property type="protein sequence ID" value="TFK53146.1"/>
    <property type="molecule type" value="Genomic_DNA"/>
</dbReference>
<protein>
    <submittedName>
        <fullName evidence="1">Uncharacterized protein</fullName>
    </submittedName>
</protein>
<reference evidence="1 2" key="1">
    <citation type="journal article" date="2019" name="Nat. Ecol. Evol.">
        <title>Megaphylogeny resolves global patterns of mushroom evolution.</title>
        <authorList>
            <person name="Varga T."/>
            <person name="Krizsan K."/>
            <person name="Foldi C."/>
            <person name="Dima B."/>
            <person name="Sanchez-Garcia M."/>
            <person name="Sanchez-Ramirez S."/>
            <person name="Szollosi G.J."/>
            <person name="Szarkandi J.G."/>
            <person name="Papp V."/>
            <person name="Albert L."/>
            <person name="Andreopoulos W."/>
            <person name="Angelini C."/>
            <person name="Antonin V."/>
            <person name="Barry K.W."/>
            <person name="Bougher N.L."/>
            <person name="Buchanan P."/>
            <person name="Buyck B."/>
            <person name="Bense V."/>
            <person name="Catcheside P."/>
            <person name="Chovatia M."/>
            <person name="Cooper J."/>
            <person name="Damon W."/>
            <person name="Desjardin D."/>
            <person name="Finy P."/>
            <person name="Geml J."/>
            <person name="Haridas S."/>
            <person name="Hughes K."/>
            <person name="Justo A."/>
            <person name="Karasinski D."/>
            <person name="Kautmanova I."/>
            <person name="Kiss B."/>
            <person name="Kocsube S."/>
            <person name="Kotiranta H."/>
            <person name="LaButti K.M."/>
            <person name="Lechner B.E."/>
            <person name="Liimatainen K."/>
            <person name="Lipzen A."/>
            <person name="Lukacs Z."/>
            <person name="Mihaltcheva S."/>
            <person name="Morgado L.N."/>
            <person name="Niskanen T."/>
            <person name="Noordeloos M.E."/>
            <person name="Ohm R.A."/>
            <person name="Ortiz-Santana B."/>
            <person name="Ovrebo C."/>
            <person name="Racz N."/>
            <person name="Riley R."/>
            <person name="Savchenko A."/>
            <person name="Shiryaev A."/>
            <person name="Soop K."/>
            <person name="Spirin V."/>
            <person name="Szebenyi C."/>
            <person name="Tomsovsky M."/>
            <person name="Tulloss R.E."/>
            <person name="Uehling J."/>
            <person name="Grigoriev I.V."/>
            <person name="Vagvolgyi C."/>
            <person name="Papp T."/>
            <person name="Martin F.M."/>
            <person name="Miettinen O."/>
            <person name="Hibbett D.S."/>
            <person name="Nagy L.G."/>
        </authorList>
    </citation>
    <scope>NUCLEOTIDE SEQUENCE [LARGE SCALE GENOMIC DNA]</scope>
    <source>
        <strain evidence="1 2">OMC1185</strain>
    </source>
</reference>
<gene>
    <name evidence="1" type="ORF">OE88DRAFT_1657028</name>
</gene>
<evidence type="ECO:0000313" key="1">
    <source>
        <dbReference type="EMBL" id="TFK53146.1"/>
    </source>
</evidence>